<proteinExistence type="inferred from homology"/>
<evidence type="ECO:0000313" key="8">
    <source>
        <dbReference type="EMBL" id="CAG9609789.1"/>
    </source>
</evidence>
<feature type="domain" description="Anti-sigma-28 factor FlgM C-terminal" evidence="7">
    <location>
        <begin position="34"/>
        <end position="85"/>
    </location>
</feature>
<dbReference type="SUPFAM" id="SSF101498">
    <property type="entry name" value="Anti-sigma factor FlgM"/>
    <property type="match status" value="1"/>
</dbReference>
<accession>A0A9C7GCA6</accession>
<evidence type="ECO:0000259" key="7">
    <source>
        <dbReference type="Pfam" id="PF04316"/>
    </source>
</evidence>
<dbReference type="InterPro" id="IPR035890">
    <property type="entry name" value="Anti-sigma-28_factor_FlgM_sf"/>
</dbReference>
<protein>
    <recommendedName>
        <fullName evidence="2">Negative regulator of flagellin synthesis</fullName>
    </recommendedName>
</protein>
<keyword evidence="6" id="KW-0804">Transcription</keyword>
<evidence type="ECO:0000256" key="1">
    <source>
        <dbReference type="ARBA" id="ARBA00005322"/>
    </source>
</evidence>
<keyword evidence="3" id="KW-0678">Repressor</keyword>
<evidence type="ECO:0000256" key="4">
    <source>
        <dbReference type="ARBA" id="ARBA00022795"/>
    </source>
</evidence>
<reference evidence="8" key="1">
    <citation type="submission" date="2021-10" db="EMBL/GenBank/DDBJ databases">
        <authorList>
            <person name="Criscuolo A."/>
        </authorList>
    </citation>
    <scope>NUCLEOTIDE SEQUENCE</scope>
    <source>
        <strain evidence="8">CIP111885</strain>
    </source>
</reference>
<keyword evidence="9" id="KW-1185">Reference proteome</keyword>
<evidence type="ECO:0000313" key="9">
    <source>
        <dbReference type="Proteomes" id="UP000789845"/>
    </source>
</evidence>
<dbReference type="Pfam" id="PF04316">
    <property type="entry name" value="FlgM"/>
    <property type="match status" value="1"/>
</dbReference>
<evidence type="ECO:0000256" key="6">
    <source>
        <dbReference type="ARBA" id="ARBA00023163"/>
    </source>
</evidence>
<comment type="caution">
    <text evidence="8">The sequence shown here is derived from an EMBL/GenBank/DDBJ whole genome shotgun (WGS) entry which is preliminary data.</text>
</comment>
<name>A0A9C7GCA6_9BACI</name>
<keyword evidence="4" id="KW-1005">Bacterial flagellum biogenesis</keyword>
<dbReference type="InterPro" id="IPR031316">
    <property type="entry name" value="FlgM_C"/>
</dbReference>
<dbReference type="GO" id="GO:0045892">
    <property type="term" value="P:negative regulation of DNA-templated transcription"/>
    <property type="evidence" value="ECO:0007669"/>
    <property type="project" value="InterPro"/>
</dbReference>
<dbReference type="EMBL" id="CAKJTG010000023">
    <property type="protein sequence ID" value="CAG9609789.1"/>
    <property type="molecule type" value="Genomic_DNA"/>
</dbReference>
<evidence type="ECO:0000256" key="2">
    <source>
        <dbReference type="ARBA" id="ARBA00017823"/>
    </source>
</evidence>
<evidence type="ECO:0000256" key="5">
    <source>
        <dbReference type="ARBA" id="ARBA00023015"/>
    </source>
</evidence>
<dbReference type="AlphaFoldDB" id="A0A9C7GCA6"/>
<dbReference type="Proteomes" id="UP000789845">
    <property type="component" value="Unassembled WGS sequence"/>
</dbReference>
<organism evidence="8 9">
    <name type="scientific">Pseudoneobacillus rhizosphaerae</name>
    <dbReference type="NCBI Taxonomy" id="2880968"/>
    <lineage>
        <taxon>Bacteria</taxon>
        <taxon>Bacillati</taxon>
        <taxon>Bacillota</taxon>
        <taxon>Bacilli</taxon>
        <taxon>Bacillales</taxon>
        <taxon>Bacillaceae</taxon>
        <taxon>Pseudoneobacillus</taxon>
    </lineage>
</organism>
<dbReference type="RefSeq" id="WP_230498025.1">
    <property type="nucleotide sequence ID" value="NZ_CAKJTG010000023.1"/>
</dbReference>
<evidence type="ECO:0000256" key="3">
    <source>
        <dbReference type="ARBA" id="ARBA00022491"/>
    </source>
</evidence>
<gene>
    <name evidence="8" type="ORF">NEOCIP111885_03532</name>
</gene>
<dbReference type="NCBIfam" id="TIGR03824">
    <property type="entry name" value="FlgM_jcvi"/>
    <property type="match status" value="1"/>
</dbReference>
<dbReference type="GO" id="GO:0044781">
    <property type="term" value="P:bacterial-type flagellum organization"/>
    <property type="evidence" value="ECO:0007669"/>
    <property type="project" value="UniProtKB-KW"/>
</dbReference>
<comment type="similarity">
    <text evidence="1">Belongs to the FlgM family.</text>
</comment>
<sequence length="92" mass="10694">MRINDTKYGLYSYQNQQNRTNISTSPKKTMAATDDVKISTRGREISQSMMSEQTQRQNRIQELKHQIETGTYTVDSNKIAQKIVDFWSSNTK</sequence>
<dbReference type="InterPro" id="IPR007412">
    <property type="entry name" value="FlgM"/>
</dbReference>
<keyword evidence="5" id="KW-0805">Transcription regulation</keyword>